<dbReference type="Pfam" id="PF01471">
    <property type="entry name" value="PG_binding_1"/>
    <property type="match status" value="1"/>
</dbReference>
<keyword evidence="1" id="KW-0732">Signal</keyword>
<evidence type="ECO:0000259" key="2">
    <source>
        <dbReference type="Pfam" id="PF01471"/>
    </source>
</evidence>
<accession>A0A1F6WQY6</accession>
<evidence type="ECO:0000313" key="4">
    <source>
        <dbReference type="Proteomes" id="UP000178184"/>
    </source>
</evidence>
<evidence type="ECO:0000313" key="3">
    <source>
        <dbReference type="EMBL" id="OGI84291.1"/>
    </source>
</evidence>
<name>A0A1F6WQY6_9BACT</name>
<dbReference type="InterPro" id="IPR036366">
    <property type="entry name" value="PGBDSf"/>
</dbReference>
<dbReference type="EMBL" id="MFUO01000003">
    <property type="protein sequence ID" value="OGI84291.1"/>
    <property type="molecule type" value="Genomic_DNA"/>
</dbReference>
<protein>
    <recommendedName>
        <fullName evidence="2">Peptidoglycan binding-like domain-containing protein</fullName>
    </recommendedName>
</protein>
<dbReference type="Gene3D" id="1.10.101.10">
    <property type="entry name" value="PGBD-like superfamily/PGBD"/>
    <property type="match status" value="1"/>
</dbReference>
<organism evidence="3 4">
    <name type="scientific">Candidatus Nomurabacteria bacterium RIFCSPLOWO2_01_FULL_33_17</name>
    <dbReference type="NCBI Taxonomy" id="1801764"/>
    <lineage>
        <taxon>Bacteria</taxon>
        <taxon>Candidatus Nomuraibacteriota</taxon>
    </lineage>
</organism>
<reference evidence="3 4" key="1">
    <citation type="journal article" date="2016" name="Nat. Commun.">
        <title>Thousands of microbial genomes shed light on interconnected biogeochemical processes in an aquifer system.</title>
        <authorList>
            <person name="Anantharaman K."/>
            <person name="Brown C.T."/>
            <person name="Hug L.A."/>
            <person name="Sharon I."/>
            <person name="Castelle C.J."/>
            <person name="Probst A.J."/>
            <person name="Thomas B.C."/>
            <person name="Singh A."/>
            <person name="Wilkins M.J."/>
            <person name="Karaoz U."/>
            <person name="Brodie E.L."/>
            <person name="Williams K.H."/>
            <person name="Hubbard S.S."/>
            <person name="Banfield J.F."/>
        </authorList>
    </citation>
    <scope>NUCLEOTIDE SEQUENCE [LARGE SCALE GENOMIC DNA]</scope>
</reference>
<feature type="chain" id="PRO_5009527365" description="Peptidoglycan binding-like domain-containing protein" evidence="1">
    <location>
        <begin position="25"/>
        <end position="127"/>
    </location>
</feature>
<dbReference type="InterPro" id="IPR002477">
    <property type="entry name" value="Peptidoglycan-bd-like"/>
</dbReference>
<dbReference type="Proteomes" id="UP000178184">
    <property type="component" value="Unassembled WGS sequence"/>
</dbReference>
<evidence type="ECO:0000256" key="1">
    <source>
        <dbReference type="SAM" id="SignalP"/>
    </source>
</evidence>
<dbReference type="InterPro" id="IPR036365">
    <property type="entry name" value="PGBD-like_sf"/>
</dbReference>
<sequence>MNKKKTFISLLALMLVFTTSAVFAAQSYYIPEDDMDPTVENLTCEEIGLGTKHIKKGSVGTSVQILQEVMMNAGYYDEDTATGIVDANMVLAIKGMQSELGVKDDGIVGPITRGAMREICVDFVRGS</sequence>
<feature type="domain" description="Peptidoglycan binding-like" evidence="2">
    <location>
        <begin position="60"/>
        <end position="116"/>
    </location>
</feature>
<feature type="signal peptide" evidence="1">
    <location>
        <begin position="1"/>
        <end position="24"/>
    </location>
</feature>
<dbReference type="STRING" id="1801764.A2903_03085"/>
<dbReference type="AlphaFoldDB" id="A0A1F6WQY6"/>
<proteinExistence type="predicted"/>
<comment type="caution">
    <text evidence="3">The sequence shown here is derived from an EMBL/GenBank/DDBJ whole genome shotgun (WGS) entry which is preliminary data.</text>
</comment>
<dbReference type="SUPFAM" id="SSF47090">
    <property type="entry name" value="PGBD-like"/>
    <property type="match status" value="1"/>
</dbReference>
<gene>
    <name evidence="3" type="ORF">A2903_03085</name>
</gene>